<dbReference type="EMBL" id="JAEPRC010001188">
    <property type="protein sequence ID" value="KAG2189789.1"/>
    <property type="molecule type" value="Genomic_DNA"/>
</dbReference>
<dbReference type="Proteomes" id="UP000650833">
    <property type="component" value="Unassembled WGS sequence"/>
</dbReference>
<dbReference type="AlphaFoldDB" id="A0A8H7UT10"/>
<proteinExistence type="predicted"/>
<reference evidence="1" key="1">
    <citation type="submission" date="2020-12" db="EMBL/GenBank/DDBJ databases">
        <title>Metabolic potential, ecology and presence of endohyphal bacteria is reflected in genomic diversity of Mucoromycotina.</title>
        <authorList>
            <person name="Muszewska A."/>
            <person name="Okrasinska A."/>
            <person name="Steczkiewicz K."/>
            <person name="Drgas O."/>
            <person name="Orlowska M."/>
            <person name="Perlinska-Lenart U."/>
            <person name="Aleksandrzak-Piekarczyk T."/>
            <person name="Szatraj K."/>
            <person name="Zielenkiewicz U."/>
            <person name="Pilsyk S."/>
            <person name="Malc E."/>
            <person name="Mieczkowski P."/>
            <person name="Kruszewska J.S."/>
            <person name="Biernat P."/>
            <person name="Pawlowska J."/>
        </authorList>
    </citation>
    <scope>NUCLEOTIDE SEQUENCE</scope>
    <source>
        <strain evidence="1">CBS 226.32</strain>
    </source>
</reference>
<gene>
    <name evidence="1" type="ORF">INT46_000190</name>
</gene>
<accession>A0A8H7UT10</accession>
<organism evidence="1 2">
    <name type="scientific">Mucor plumbeus</name>
    <dbReference type="NCBI Taxonomy" id="97098"/>
    <lineage>
        <taxon>Eukaryota</taxon>
        <taxon>Fungi</taxon>
        <taxon>Fungi incertae sedis</taxon>
        <taxon>Mucoromycota</taxon>
        <taxon>Mucoromycotina</taxon>
        <taxon>Mucoromycetes</taxon>
        <taxon>Mucorales</taxon>
        <taxon>Mucorineae</taxon>
        <taxon>Mucoraceae</taxon>
        <taxon>Mucor</taxon>
    </lineage>
</organism>
<feature type="non-terminal residue" evidence="1">
    <location>
        <position position="1"/>
    </location>
</feature>
<sequence length="223" mass="26249">IEFFWQAHMLSSLRFYENYLRNPQLSEYNKRNCLAWHTHMLFPDSYCEFTIGYTGKFLNHDDTIPESHLQQYAENTDQAWKFSIGHKNKVVGNADSAHLIKSNKSLKKKFKSIFTKTEEDMMVDLEKLFQDSYHAGSFQVSPPYDSTNNNKNKEKEGTDKYDATMLAFMIDVRFSENNDIKEFINLKNSETIMNKKFDRVKRSEFRFIGTSTCGSKILFKGRF</sequence>
<evidence type="ECO:0000313" key="2">
    <source>
        <dbReference type="Proteomes" id="UP000650833"/>
    </source>
</evidence>
<evidence type="ECO:0000313" key="1">
    <source>
        <dbReference type="EMBL" id="KAG2189789.1"/>
    </source>
</evidence>
<protein>
    <submittedName>
        <fullName evidence="1">Uncharacterized protein</fullName>
    </submittedName>
</protein>
<keyword evidence="2" id="KW-1185">Reference proteome</keyword>
<comment type="caution">
    <text evidence="1">The sequence shown here is derived from an EMBL/GenBank/DDBJ whole genome shotgun (WGS) entry which is preliminary data.</text>
</comment>
<dbReference type="OrthoDB" id="2684236at2759"/>
<name>A0A8H7UT10_9FUNG</name>